<evidence type="ECO:0000256" key="2">
    <source>
        <dbReference type="ARBA" id="ARBA00022908"/>
    </source>
</evidence>
<protein>
    <recommendedName>
        <fullName evidence="5">Tyr recombinase domain-containing protein</fullName>
    </recommendedName>
</protein>
<dbReference type="InterPro" id="IPR046668">
    <property type="entry name" value="DUF6538"/>
</dbReference>
<keyword evidence="3" id="KW-0238">DNA-binding</keyword>
<dbReference type="InterPro" id="IPR002104">
    <property type="entry name" value="Integrase_catalytic"/>
</dbReference>
<dbReference type="PROSITE" id="PS51898">
    <property type="entry name" value="TYR_RECOMBINASE"/>
    <property type="match status" value="1"/>
</dbReference>
<comment type="similarity">
    <text evidence="1">Belongs to the 'phage' integrase family.</text>
</comment>
<dbReference type="InterPro" id="IPR013762">
    <property type="entry name" value="Integrase-like_cat_sf"/>
</dbReference>
<accession>A0A437M160</accession>
<dbReference type="PANTHER" id="PTHR30349:SF41">
    <property type="entry name" value="INTEGRASE_RECOMBINASE PROTEIN MJ0367-RELATED"/>
    <property type="match status" value="1"/>
</dbReference>
<keyword evidence="7" id="KW-1185">Reference proteome</keyword>
<evidence type="ECO:0000256" key="4">
    <source>
        <dbReference type="ARBA" id="ARBA00023172"/>
    </source>
</evidence>
<dbReference type="GO" id="GO:0006310">
    <property type="term" value="P:DNA recombination"/>
    <property type="evidence" value="ECO:0007669"/>
    <property type="project" value="UniProtKB-KW"/>
</dbReference>
<dbReference type="GO" id="GO:0015074">
    <property type="term" value="P:DNA integration"/>
    <property type="evidence" value="ECO:0007669"/>
    <property type="project" value="UniProtKB-KW"/>
</dbReference>
<dbReference type="Pfam" id="PF20172">
    <property type="entry name" value="DUF6538"/>
    <property type="match status" value="1"/>
</dbReference>
<feature type="domain" description="Tyr recombinase" evidence="5">
    <location>
        <begin position="246"/>
        <end position="443"/>
    </location>
</feature>
<dbReference type="Proteomes" id="UP000282971">
    <property type="component" value="Unassembled WGS sequence"/>
</dbReference>
<dbReference type="GO" id="GO:0003677">
    <property type="term" value="F:DNA binding"/>
    <property type="evidence" value="ECO:0007669"/>
    <property type="project" value="UniProtKB-KW"/>
</dbReference>
<dbReference type="AlphaFoldDB" id="A0A437M160"/>
<keyword evidence="4" id="KW-0233">DNA recombination</keyword>
<evidence type="ECO:0000313" key="6">
    <source>
        <dbReference type="EMBL" id="RVT91283.1"/>
    </source>
</evidence>
<dbReference type="RefSeq" id="WP_127745295.1">
    <property type="nucleotide sequence ID" value="NZ_SACN01000002.1"/>
</dbReference>
<dbReference type="Gene3D" id="1.10.150.130">
    <property type="match status" value="1"/>
</dbReference>
<dbReference type="Gene3D" id="1.10.443.10">
    <property type="entry name" value="Intergrase catalytic core"/>
    <property type="match status" value="1"/>
</dbReference>
<keyword evidence="2" id="KW-0229">DNA integration</keyword>
<evidence type="ECO:0000259" key="5">
    <source>
        <dbReference type="PROSITE" id="PS51898"/>
    </source>
</evidence>
<dbReference type="InterPro" id="IPR010998">
    <property type="entry name" value="Integrase_recombinase_N"/>
</dbReference>
<evidence type="ECO:0000256" key="1">
    <source>
        <dbReference type="ARBA" id="ARBA00008857"/>
    </source>
</evidence>
<dbReference type="PANTHER" id="PTHR30349">
    <property type="entry name" value="PHAGE INTEGRASE-RELATED"/>
    <property type="match status" value="1"/>
</dbReference>
<organism evidence="6 7">
    <name type="scientific">Sphingomonas crocodyli</name>
    <dbReference type="NCBI Taxonomy" id="1979270"/>
    <lineage>
        <taxon>Bacteria</taxon>
        <taxon>Pseudomonadati</taxon>
        <taxon>Pseudomonadota</taxon>
        <taxon>Alphaproteobacteria</taxon>
        <taxon>Sphingomonadales</taxon>
        <taxon>Sphingomonadaceae</taxon>
        <taxon>Sphingomonas</taxon>
    </lineage>
</organism>
<dbReference type="InterPro" id="IPR011010">
    <property type="entry name" value="DNA_brk_join_enz"/>
</dbReference>
<sequence length="451" mass="49807">MASRKARLGQYLEWHHGTIRVSLPVPKALQEVVGATRLKRSLGTDSPANAERIKHAVIHELKGQFTAAERSGGGLTKEALGWRKDIASAASSREQDTLSLLMTDRAEELEKERGWKAAQQFSEIASGLVTPIDTMLESYLDGCGLAPRTIDGIRRTVRVYQDWAEANDEPTAVERIDRKVAGRFVQDLLKRMAVPSAATYTKFLSGYWAFLDGKGYVSASPWGNQFKGVGKTRKRVSMVMDTGGKGGKRPYTTEEVAKLLYAEPVAETDGRSLDLAWIGALSGMRIEEICGLKVRDCANGWFDVNADGKGKTEAAARRVPIHPQLAAIITRRSASKKPTDFLIDDLPKPPDDSIRERSMPASKAYTRFRRRVGVDERVDGQRQSNVDFHSWRRWFIREARDAKVTLWTLADLVGHDTESLPGGLTMGRYPGRASDADLIAAVSAVTIPPEA</sequence>
<dbReference type="OrthoDB" id="9784724at2"/>
<dbReference type="SUPFAM" id="SSF56349">
    <property type="entry name" value="DNA breaking-rejoining enzymes"/>
    <property type="match status" value="1"/>
</dbReference>
<dbReference type="InterPro" id="IPR050090">
    <property type="entry name" value="Tyrosine_recombinase_XerCD"/>
</dbReference>
<dbReference type="EMBL" id="SACN01000002">
    <property type="protein sequence ID" value="RVT91283.1"/>
    <property type="molecule type" value="Genomic_DNA"/>
</dbReference>
<dbReference type="Pfam" id="PF00589">
    <property type="entry name" value="Phage_integrase"/>
    <property type="match status" value="1"/>
</dbReference>
<reference evidence="6 7" key="1">
    <citation type="submission" date="2019-01" db="EMBL/GenBank/DDBJ databases">
        <authorList>
            <person name="Chen W.-M."/>
        </authorList>
    </citation>
    <scope>NUCLEOTIDE SEQUENCE [LARGE SCALE GENOMIC DNA]</scope>
    <source>
        <strain evidence="6 7">CCP-7</strain>
    </source>
</reference>
<evidence type="ECO:0000313" key="7">
    <source>
        <dbReference type="Proteomes" id="UP000282971"/>
    </source>
</evidence>
<evidence type="ECO:0000256" key="3">
    <source>
        <dbReference type="ARBA" id="ARBA00023125"/>
    </source>
</evidence>
<gene>
    <name evidence="6" type="ORF">EOD43_17395</name>
</gene>
<proteinExistence type="inferred from homology"/>
<name>A0A437M160_9SPHN</name>
<comment type="caution">
    <text evidence="6">The sequence shown here is derived from an EMBL/GenBank/DDBJ whole genome shotgun (WGS) entry which is preliminary data.</text>
</comment>